<feature type="compositionally biased region" description="Low complexity" evidence="1">
    <location>
        <begin position="177"/>
        <end position="193"/>
    </location>
</feature>
<comment type="caution">
    <text evidence="3">The sequence shown here is derived from an EMBL/GenBank/DDBJ whole genome shotgun (WGS) entry which is preliminary data.</text>
</comment>
<sequence length="193" mass="21226">MEGDETSAQLVESAAPRVQRSFADFRGSHADLKTEREKPELLAESPDRRRRIAKDSGKTEQHVSQLVAQLFQMRVRMKNLMGIMESGSIPTLSNLEDAMKAEQTAPPGTARRKRRSESRRQFADTASTRPSPRAPPSVASSSSSSSASFPLVFGEHQQLDVFRQPSKQSQASGSDFPVPSWSHPSHYPSSTGS</sequence>
<proteinExistence type="predicted"/>
<feature type="compositionally biased region" description="Low complexity" evidence="1">
    <location>
        <begin position="125"/>
        <end position="148"/>
    </location>
</feature>
<evidence type="ECO:0000259" key="2">
    <source>
        <dbReference type="Pfam" id="PF02978"/>
    </source>
</evidence>
<name>A0ABR0QVW2_GOSAR</name>
<accession>A0ABR0QVW2</accession>
<evidence type="ECO:0000256" key="1">
    <source>
        <dbReference type="SAM" id="MobiDB-lite"/>
    </source>
</evidence>
<keyword evidence="4" id="KW-1185">Reference proteome</keyword>
<protein>
    <recommendedName>
        <fullName evidence="2">Signal recognition particle SRP54 subunit M-domain domain-containing protein</fullName>
    </recommendedName>
</protein>
<feature type="compositionally biased region" description="Polar residues" evidence="1">
    <location>
        <begin position="1"/>
        <end position="10"/>
    </location>
</feature>
<feature type="compositionally biased region" description="Basic and acidic residues" evidence="1">
    <location>
        <begin position="26"/>
        <end position="61"/>
    </location>
</feature>
<feature type="region of interest" description="Disordered" evidence="1">
    <location>
        <begin position="1"/>
        <end position="63"/>
    </location>
</feature>
<dbReference type="Pfam" id="PF02978">
    <property type="entry name" value="SRP_SPB"/>
    <property type="match status" value="1"/>
</dbReference>
<dbReference type="Proteomes" id="UP001358586">
    <property type="component" value="Chromosome 2"/>
</dbReference>
<dbReference type="InterPro" id="IPR036891">
    <property type="entry name" value="Signal_recog_part_SRP54_M_sf"/>
</dbReference>
<dbReference type="Gene3D" id="1.10.260.30">
    <property type="entry name" value="Signal recognition particle, SRP54 subunit, M-domain"/>
    <property type="match status" value="1"/>
</dbReference>
<dbReference type="InterPro" id="IPR004125">
    <property type="entry name" value="Signal_recog_particle_SRP54_M"/>
</dbReference>
<evidence type="ECO:0000313" key="3">
    <source>
        <dbReference type="EMBL" id="KAK5843466.1"/>
    </source>
</evidence>
<dbReference type="EMBL" id="JARKNE010000002">
    <property type="protein sequence ID" value="KAK5843466.1"/>
    <property type="molecule type" value="Genomic_DNA"/>
</dbReference>
<dbReference type="SUPFAM" id="SSF47446">
    <property type="entry name" value="Signal peptide-binding domain"/>
    <property type="match status" value="1"/>
</dbReference>
<feature type="domain" description="Signal recognition particle SRP54 subunit M-domain" evidence="2">
    <location>
        <begin position="33"/>
        <end position="77"/>
    </location>
</feature>
<feature type="region of interest" description="Disordered" evidence="1">
    <location>
        <begin position="94"/>
        <end position="193"/>
    </location>
</feature>
<organism evidence="3 4">
    <name type="scientific">Gossypium arboreum</name>
    <name type="common">Tree cotton</name>
    <name type="synonym">Gossypium nanking</name>
    <dbReference type="NCBI Taxonomy" id="29729"/>
    <lineage>
        <taxon>Eukaryota</taxon>
        <taxon>Viridiplantae</taxon>
        <taxon>Streptophyta</taxon>
        <taxon>Embryophyta</taxon>
        <taxon>Tracheophyta</taxon>
        <taxon>Spermatophyta</taxon>
        <taxon>Magnoliopsida</taxon>
        <taxon>eudicotyledons</taxon>
        <taxon>Gunneridae</taxon>
        <taxon>Pentapetalae</taxon>
        <taxon>rosids</taxon>
        <taxon>malvids</taxon>
        <taxon>Malvales</taxon>
        <taxon>Malvaceae</taxon>
        <taxon>Malvoideae</taxon>
        <taxon>Gossypium</taxon>
    </lineage>
</organism>
<gene>
    <name evidence="3" type="ORF">PVK06_005923</name>
</gene>
<evidence type="ECO:0000313" key="4">
    <source>
        <dbReference type="Proteomes" id="UP001358586"/>
    </source>
</evidence>
<reference evidence="3 4" key="1">
    <citation type="submission" date="2023-03" db="EMBL/GenBank/DDBJ databases">
        <title>WGS of Gossypium arboreum.</title>
        <authorList>
            <person name="Yu D."/>
        </authorList>
    </citation>
    <scope>NUCLEOTIDE SEQUENCE [LARGE SCALE GENOMIC DNA]</scope>
    <source>
        <tissue evidence="3">Leaf</tissue>
    </source>
</reference>